<keyword evidence="3 7" id="KW-1133">Transmembrane helix</keyword>
<dbReference type="Pfam" id="PF09779">
    <property type="entry name" value="Ima1_N"/>
    <property type="match status" value="1"/>
</dbReference>
<feature type="region of interest" description="Disordered" evidence="6">
    <location>
        <begin position="441"/>
        <end position="469"/>
    </location>
</feature>
<dbReference type="STRING" id="1182541.W9YHB2"/>
<proteinExistence type="predicted"/>
<dbReference type="PANTHER" id="PTHR28538:SF1">
    <property type="entry name" value="INTEGRAL INNER NUCLEAR MEMBRANE PROTEIN IMA1"/>
    <property type="match status" value="1"/>
</dbReference>
<keyword evidence="5" id="KW-0539">Nucleus</keyword>
<comment type="caution">
    <text evidence="9">The sequence shown here is derived from an EMBL/GenBank/DDBJ whole genome shotgun (WGS) entry which is preliminary data.</text>
</comment>
<feature type="transmembrane region" description="Helical" evidence="7">
    <location>
        <begin position="168"/>
        <end position="192"/>
    </location>
</feature>
<dbReference type="Proteomes" id="UP000019484">
    <property type="component" value="Unassembled WGS sequence"/>
</dbReference>
<dbReference type="AlphaFoldDB" id="W9YHB2"/>
<feature type="transmembrane region" description="Helical" evidence="7">
    <location>
        <begin position="598"/>
        <end position="614"/>
    </location>
</feature>
<feature type="transmembrane region" description="Helical" evidence="7">
    <location>
        <begin position="295"/>
        <end position="316"/>
    </location>
</feature>
<evidence type="ECO:0000259" key="8">
    <source>
        <dbReference type="Pfam" id="PF09779"/>
    </source>
</evidence>
<feature type="transmembrane region" description="Helical" evidence="7">
    <location>
        <begin position="538"/>
        <end position="555"/>
    </location>
</feature>
<protein>
    <recommendedName>
        <fullName evidence="8">Ima1 N-terminal domain-containing protein</fullName>
    </recommendedName>
</protein>
<gene>
    <name evidence="9" type="ORF">A1O1_07734</name>
</gene>
<dbReference type="eggNOG" id="KOG4623">
    <property type="taxonomic scope" value="Eukaryota"/>
</dbReference>
<evidence type="ECO:0000256" key="1">
    <source>
        <dbReference type="ARBA" id="ARBA00004473"/>
    </source>
</evidence>
<feature type="compositionally biased region" description="Polar residues" evidence="6">
    <location>
        <begin position="724"/>
        <end position="747"/>
    </location>
</feature>
<reference evidence="9 10" key="1">
    <citation type="submission" date="2013-03" db="EMBL/GenBank/DDBJ databases">
        <title>The Genome Sequence of Capronia coronata CBS 617.96.</title>
        <authorList>
            <consortium name="The Broad Institute Genomics Platform"/>
            <person name="Cuomo C."/>
            <person name="de Hoog S."/>
            <person name="Gorbushina A."/>
            <person name="Walker B."/>
            <person name="Young S.K."/>
            <person name="Zeng Q."/>
            <person name="Gargeya S."/>
            <person name="Fitzgerald M."/>
            <person name="Haas B."/>
            <person name="Abouelleil A."/>
            <person name="Allen A.W."/>
            <person name="Alvarado L."/>
            <person name="Arachchi H.M."/>
            <person name="Berlin A.M."/>
            <person name="Chapman S.B."/>
            <person name="Gainer-Dewar J."/>
            <person name="Goldberg J."/>
            <person name="Griggs A."/>
            <person name="Gujja S."/>
            <person name="Hansen M."/>
            <person name="Howarth C."/>
            <person name="Imamovic A."/>
            <person name="Ireland A."/>
            <person name="Larimer J."/>
            <person name="McCowan C."/>
            <person name="Murphy C."/>
            <person name="Pearson M."/>
            <person name="Poon T.W."/>
            <person name="Priest M."/>
            <person name="Roberts A."/>
            <person name="Saif S."/>
            <person name="Shea T."/>
            <person name="Sisk P."/>
            <person name="Sykes S."/>
            <person name="Wortman J."/>
            <person name="Nusbaum C."/>
            <person name="Birren B."/>
        </authorList>
    </citation>
    <scope>NUCLEOTIDE SEQUENCE [LARGE SCALE GENOMIC DNA]</scope>
    <source>
        <strain evidence="9 10">CBS 617.96</strain>
    </source>
</reference>
<evidence type="ECO:0000256" key="5">
    <source>
        <dbReference type="ARBA" id="ARBA00023242"/>
    </source>
</evidence>
<dbReference type="GeneID" id="19162589"/>
<organism evidence="9 10">
    <name type="scientific">Capronia coronata CBS 617.96</name>
    <dbReference type="NCBI Taxonomy" id="1182541"/>
    <lineage>
        <taxon>Eukaryota</taxon>
        <taxon>Fungi</taxon>
        <taxon>Dikarya</taxon>
        <taxon>Ascomycota</taxon>
        <taxon>Pezizomycotina</taxon>
        <taxon>Eurotiomycetes</taxon>
        <taxon>Chaetothyriomycetidae</taxon>
        <taxon>Chaetothyriales</taxon>
        <taxon>Herpotrichiellaceae</taxon>
        <taxon>Capronia</taxon>
    </lineage>
</organism>
<evidence type="ECO:0000256" key="2">
    <source>
        <dbReference type="ARBA" id="ARBA00022692"/>
    </source>
</evidence>
<dbReference type="HOGENOM" id="CLU_349502_0_0_1"/>
<feature type="domain" description="Ima1 N-terminal" evidence="8">
    <location>
        <begin position="10"/>
        <end position="136"/>
    </location>
</feature>
<dbReference type="OrthoDB" id="5966927at2759"/>
<evidence type="ECO:0000313" key="10">
    <source>
        <dbReference type="Proteomes" id="UP000019484"/>
    </source>
</evidence>
<dbReference type="RefSeq" id="XP_007726790.1">
    <property type="nucleotide sequence ID" value="XM_007728600.1"/>
</dbReference>
<evidence type="ECO:0000256" key="4">
    <source>
        <dbReference type="ARBA" id="ARBA00023136"/>
    </source>
</evidence>
<feature type="transmembrane region" description="Helical" evidence="7">
    <location>
        <begin position="567"/>
        <end position="586"/>
    </location>
</feature>
<comment type="subcellular location">
    <subcellularLocation>
        <location evidence="1">Nucleus inner membrane</location>
        <topology evidence="1">Multi-pass membrane protein</topology>
    </subcellularLocation>
</comment>
<dbReference type="InterPro" id="IPR018617">
    <property type="entry name" value="Ima1_N"/>
</dbReference>
<evidence type="ECO:0000256" key="3">
    <source>
        <dbReference type="ARBA" id="ARBA00022989"/>
    </source>
</evidence>
<evidence type="ECO:0000256" key="7">
    <source>
        <dbReference type="SAM" id="Phobius"/>
    </source>
</evidence>
<dbReference type="PANTHER" id="PTHR28538">
    <property type="entry name" value="INTEGRAL INNER NUCLEAR MEMBRANE PROTEIN IMA1"/>
    <property type="match status" value="1"/>
</dbReference>
<keyword evidence="2 7" id="KW-0812">Transmembrane</keyword>
<sequence length="795" mass="88306">MPVQLRQRLDCHYCGRRSKHSKKQDRKFQCEHCLAVNFFDENGEIADVPAEEVAPTQQRYAQPVISDPLADDFTSPDSIFCSTCLKNQQLYTYNLSQFLPDPDHPDYDKLEAQLPEYKKGLELRYPQCCARCEPRVRAQLHQATYNARSDHLRRVLEKSRQRRIASRLGWRSLLVTAAGLAYFSSLAMQLVWHLYGSQVSRRTPTLKLRPLDCLTHRPFVSECLDIVEPLVGLSLNLGLLSIWWNPRWQYRLSTQEGNLSGLKQYYLVQMALLGLRFSAWIVLVHVPLDPKVRCMLHACFAVAIAVIAGWSVYAIIEVKTSPAVNWQQDPAQLLSSNQFVPPSGPAHPGTQDIQSGPFSIGTLATPPPPAYKAWKPPTPPEDSAELMDWTPSQPTFEPELKELRYRSTGPSPFHGTLPALNVRGVHKNATARSMAQKEAIGLPPGFFDRPTDPALPSRKTESKSDAIAQPKFFGHDREADTGLESIFGTVFSLQDRSLDPNVPTSKSTVASSHSYSYSKEPLVTSPPTSKIISFGTRFSRFSFALILIAVAAWTFEATLSPNPSELGYYIVLLSVSIPVGHVAYLLASGGIRTRLSRLLLFTLEAILLLGIAMLREPFGELFRDLWNKLGIAVVGLLLPQEFLHMNHSSSDTGPAHEHYETETPVPPSTETIETRHSPIPSATPTLSRRDSTESIESRSSIATTSTAWEWQTPKLSRGRYELLESSSSATPRSTGANVGSRQQQLSDRNLLGIDGLTLSDRASAGSPSNSGRRTSRWGVESSGTNIAGPRARRRG</sequence>
<dbReference type="InterPro" id="IPR042321">
    <property type="entry name" value="Ima1"/>
</dbReference>
<dbReference type="GO" id="GO:0071765">
    <property type="term" value="P:nuclear inner membrane organization"/>
    <property type="evidence" value="ECO:0007669"/>
    <property type="project" value="InterPro"/>
</dbReference>
<feature type="region of interest" description="Disordered" evidence="6">
    <location>
        <begin position="648"/>
        <end position="703"/>
    </location>
</feature>
<dbReference type="GO" id="GO:0034506">
    <property type="term" value="C:chromosome, centromeric core domain"/>
    <property type="evidence" value="ECO:0007669"/>
    <property type="project" value="TreeGrafter"/>
</dbReference>
<feature type="transmembrane region" description="Helical" evidence="7">
    <location>
        <begin position="265"/>
        <end position="283"/>
    </location>
</feature>
<accession>W9YHB2</accession>
<dbReference type="GO" id="GO:0005637">
    <property type="term" value="C:nuclear inner membrane"/>
    <property type="evidence" value="ECO:0007669"/>
    <property type="project" value="UniProtKB-SubCell"/>
</dbReference>
<evidence type="ECO:0000256" key="6">
    <source>
        <dbReference type="SAM" id="MobiDB-lite"/>
    </source>
</evidence>
<keyword evidence="10" id="KW-1185">Reference proteome</keyword>
<dbReference type="GO" id="GO:0034992">
    <property type="term" value="C:microtubule organizing center attachment site"/>
    <property type="evidence" value="ECO:0007669"/>
    <property type="project" value="TreeGrafter"/>
</dbReference>
<evidence type="ECO:0000313" key="9">
    <source>
        <dbReference type="EMBL" id="EXJ81669.1"/>
    </source>
</evidence>
<dbReference type="EMBL" id="AMWN01000007">
    <property type="protein sequence ID" value="EXJ81669.1"/>
    <property type="molecule type" value="Genomic_DNA"/>
</dbReference>
<name>W9YHB2_9EURO</name>
<keyword evidence="4 7" id="KW-0472">Membrane</keyword>
<feature type="compositionally biased region" description="Basic and acidic residues" evidence="6">
    <location>
        <begin position="687"/>
        <end position="696"/>
    </location>
</feature>
<dbReference type="GO" id="GO:0044732">
    <property type="term" value="C:mitotic spindle pole body"/>
    <property type="evidence" value="ECO:0007669"/>
    <property type="project" value="TreeGrafter"/>
</dbReference>
<feature type="transmembrane region" description="Helical" evidence="7">
    <location>
        <begin position="226"/>
        <end position="244"/>
    </location>
</feature>
<feature type="region of interest" description="Disordered" evidence="6">
    <location>
        <begin position="721"/>
        <end position="795"/>
    </location>
</feature>